<name>A0A6L9XXJ0_9MICO</name>
<dbReference type="Proteomes" id="UP000474967">
    <property type="component" value="Unassembled WGS sequence"/>
</dbReference>
<evidence type="ECO:0008006" key="4">
    <source>
        <dbReference type="Google" id="ProtNLM"/>
    </source>
</evidence>
<evidence type="ECO:0000256" key="1">
    <source>
        <dbReference type="SAM" id="Phobius"/>
    </source>
</evidence>
<evidence type="ECO:0000313" key="3">
    <source>
        <dbReference type="Proteomes" id="UP000474967"/>
    </source>
</evidence>
<accession>A0A6L9XXJ0</accession>
<organism evidence="2 3">
    <name type="scientific">Leifsonia tongyongensis</name>
    <dbReference type="NCBI Taxonomy" id="1268043"/>
    <lineage>
        <taxon>Bacteria</taxon>
        <taxon>Bacillati</taxon>
        <taxon>Actinomycetota</taxon>
        <taxon>Actinomycetes</taxon>
        <taxon>Micrococcales</taxon>
        <taxon>Microbacteriaceae</taxon>
        <taxon>Leifsonia</taxon>
    </lineage>
</organism>
<keyword evidence="1" id="KW-0812">Transmembrane</keyword>
<reference evidence="2 3" key="1">
    <citation type="journal article" date="2014" name="J. Microbiol.">
        <title>Diaminobutyricibacter tongyongensis gen. nov., sp. nov. and Homoserinibacter gongjuensis gen. nov., sp. nov. belong to the family Microbacteriaceae.</title>
        <authorList>
            <person name="Kim S.J."/>
            <person name="Ahn J.H."/>
            <person name="Weon H.Y."/>
            <person name="Hamada M."/>
            <person name="Suzuki K."/>
            <person name="Kwon S.W."/>
        </authorList>
    </citation>
    <scope>NUCLEOTIDE SEQUENCE [LARGE SCALE GENOMIC DNA]</scope>
    <source>
        <strain evidence="2 3">NBRC 108724</strain>
    </source>
</reference>
<keyword evidence="1" id="KW-0472">Membrane</keyword>
<dbReference type="RefSeq" id="WP_163289475.1">
    <property type="nucleotide sequence ID" value="NZ_JAAGWY010000002.1"/>
</dbReference>
<keyword evidence="1" id="KW-1133">Transmembrane helix</keyword>
<feature type="transmembrane region" description="Helical" evidence="1">
    <location>
        <begin position="81"/>
        <end position="99"/>
    </location>
</feature>
<evidence type="ECO:0000313" key="2">
    <source>
        <dbReference type="EMBL" id="NEN06016.1"/>
    </source>
</evidence>
<proteinExistence type="predicted"/>
<dbReference type="AlphaFoldDB" id="A0A6L9XXJ0"/>
<sequence>MGNHYASAIGADDSKLTHREKDKLVRRHNSLAYTGCVLSLVAFLINPFAILSILGIMFAAIGLAKSHELDGRSRVTGRGTAIVGIVLGIVGAAWFAWAISRQFG</sequence>
<dbReference type="EMBL" id="JAAGWY010000002">
    <property type="protein sequence ID" value="NEN06016.1"/>
    <property type="molecule type" value="Genomic_DNA"/>
</dbReference>
<gene>
    <name evidence="2" type="ORF">G3T36_09025</name>
</gene>
<protein>
    <recommendedName>
        <fullName evidence="4">DUF4190 domain-containing protein</fullName>
    </recommendedName>
</protein>
<feature type="transmembrane region" description="Helical" evidence="1">
    <location>
        <begin position="31"/>
        <end position="61"/>
    </location>
</feature>
<keyword evidence="3" id="KW-1185">Reference proteome</keyword>
<comment type="caution">
    <text evidence="2">The sequence shown here is derived from an EMBL/GenBank/DDBJ whole genome shotgun (WGS) entry which is preliminary data.</text>
</comment>